<sequence length="107" mass="12009">IIIEPFMGEKSSETIARILEEGQQKQLRRRDTHSAVIPSLQYGTIGASTFLFLRAFNTFLTHRERGQTIVASAGFLVLSIANEFSVFPFSFVPKKKTEICGGDEKKK</sequence>
<name>A0AAN5ICG6_9BILA</name>
<dbReference type="EMBL" id="BTRK01000006">
    <property type="protein sequence ID" value="GMR59085.1"/>
    <property type="molecule type" value="Genomic_DNA"/>
</dbReference>
<organism evidence="2 3">
    <name type="scientific">Pristionchus mayeri</name>
    <dbReference type="NCBI Taxonomy" id="1317129"/>
    <lineage>
        <taxon>Eukaryota</taxon>
        <taxon>Metazoa</taxon>
        <taxon>Ecdysozoa</taxon>
        <taxon>Nematoda</taxon>
        <taxon>Chromadorea</taxon>
        <taxon>Rhabditida</taxon>
        <taxon>Rhabditina</taxon>
        <taxon>Diplogasteromorpha</taxon>
        <taxon>Diplogasteroidea</taxon>
        <taxon>Neodiplogasteridae</taxon>
        <taxon>Pristionchus</taxon>
    </lineage>
</organism>
<keyword evidence="1" id="KW-0472">Membrane</keyword>
<feature type="transmembrane region" description="Helical" evidence="1">
    <location>
        <begin position="68"/>
        <end position="89"/>
    </location>
</feature>
<feature type="transmembrane region" description="Helical" evidence="1">
    <location>
        <begin position="35"/>
        <end position="56"/>
    </location>
</feature>
<feature type="non-terminal residue" evidence="2">
    <location>
        <position position="1"/>
    </location>
</feature>
<reference evidence="3" key="1">
    <citation type="submission" date="2022-10" db="EMBL/GenBank/DDBJ databases">
        <title>Genome assembly of Pristionchus species.</title>
        <authorList>
            <person name="Yoshida K."/>
            <person name="Sommer R.J."/>
        </authorList>
    </citation>
    <scope>NUCLEOTIDE SEQUENCE [LARGE SCALE GENOMIC DNA]</scope>
    <source>
        <strain evidence="3">RS5460</strain>
    </source>
</reference>
<keyword evidence="1" id="KW-1133">Transmembrane helix</keyword>
<dbReference type="AlphaFoldDB" id="A0AAN5ICG6"/>
<evidence type="ECO:0000313" key="2">
    <source>
        <dbReference type="EMBL" id="GMR59085.1"/>
    </source>
</evidence>
<gene>
    <name evidence="2" type="ORF">PMAYCL1PPCAC_29280</name>
</gene>
<protein>
    <submittedName>
        <fullName evidence="2">Uncharacterized protein</fullName>
    </submittedName>
</protein>
<keyword evidence="1" id="KW-0812">Transmembrane</keyword>
<keyword evidence="3" id="KW-1185">Reference proteome</keyword>
<accession>A0AAN5ICG6</accession>
<dbReference type="Proteomes" id="UP001328107">
    <property type="component" value="Unassembled WGS sequence"/>
</dbReference>
<evidence type="ECO:0000313" key="3">
    <source>
        <dbReference type="Proteomes" id="UP001328107"/>
    </source>
</evidence>
<proteinExistence type="predicted"/>
<evidence type="ECO:0000256" key="1">
    <source>
        <dbReference type="SAM" id="Phobius"/>
    </source>
</evidence>
<comment type="caution">
    <text evidence="2">The sequence shown here is derived from an EMBL/GenBank/DDBJ whole genome shotgun (WGS) entry which is preliminary data.</text>
</comment>